<sequence length="91" mass="10507">MEKYEVGEVFTISEADNEEQEVEVVGTLTESGNEYIAVSFVEDLHQDDNNDIDVFYLRNDPDGFLSAIESDEEFEKVARAFEKMMKDENQE</sequence>
<dbReference type="RefSeq" id="WP_101355919.1">
    <property type="nucleotide sequence ID" value="NZ_PIQO01000019.1"/>
</dbReference>
<evidence type="ECO:0000313" key="2">
    <source>
        <dbReference type="Proteomes" id="UP000233440"/>
    </source>
</evidence>
<dbReference type="InterPro" id="IPR009711">
    <property type="entry name" value="UPF0473"/>
</dbReference>
<keyword evidence="2" id="KW-1185">Reference proteome</keyword>
<name>A0A2N3LFK8_9BACI</name>
<organism evidence="1 2">
    <name type="scientific">Heyndrickxia camelliae</name>
    <dbReference type="NCBI Taxonomy" id="1707093"/>
    <lineage>
        <taxon>Bacteria</taxon>
        <taxon>Bacillati</taxon>
        <taxon>Bacillota</taxon>
        <taxon>Bacilli</taxon>
        <taxon>Bacillales</taxon>
        <taxon>Bacillaceae</taxon>
        <taxon>Heyndrickxia</taxon>
    </lineage>
</organism>
<dbReference type="Pfam" id="PF06949">
    <property type="entry name" value="DUF1292"/>
    <property type="match status" value="1"/>
</dbReference>
<gene>
    <name evidence="1" type="ORF">CWO92_19685</name>
</gene>
<protein>
    <submittedName>
        <fullName evidence="1">DUF1292 domain-containing protein</fullName>
    </submittedName>
</protein>
<proteinExistence type="predicted"/>
<evidence type="ECO:0000313" key="1">
    <source>
        <dbReference type="EMBL" id="PKR83401.1"/>
    </source>
</evidence>
<comment type="caution">
    <text evidence="1">The sequence shown here is derived from an EMBL/GenBank/DDBJ whole genome shotgun (WGS) entry which is preliminary data.</text>
</comment>
<dbReference type="Proteomes" id="UP000233440">
    <property type="component" value="Unassembled WGS sequence"/>
</dbReference>
<dbReference type="OrthoDB" id="2626955at2"/>
<reference evidence="1 2" key="1">
    <citation type="submission" date="2017-11" db="EMBL/GenBank/DDBJ databases">
        <title>Bacillus camelliae sp. nov., isolated from pu'er tea.</title>
        <authorList>
            <person name="Niu L."/>
        </authorList>
    </citation>
    <scope>NUCLEOTIDE SEQUENCE [LARGE SCALE GENOMIC DNA]</scope>
    <source>
        <strain evidence="1 2">7578-1</strain>
    </source>
</reference>
<dbReference type="AlphaFoldDB" id="A0A2N3LFK8"/>
<dbReference type="EMBL" id="PIQO01000019">
    <property type="protein sequence ID" value="PKR83401.1"/>
    <property type="molecule type" value="Genomic_DNA"/>
</dbReference>
<accession>A0A2N3LFK8</accession>